<keyword evidence="3 6" id="KW-0731">Sigma factor</keyword>
<dbReference type="InterPro" id="IPR039425">
    <property type="entry name" value="RNA_pol_sigma-70-like"/>
</dbReference>
<dbReference type="CDD" id="cd06171">
    <property type="entry name" value="Sigma70_r4"/>
    <property type="match status" value="1"/>
</dbReference>
<reference evidence="10" key="1">
    <citation type="submission" date="2017-09" db="EMBL/GenBank/DDBJ databases">
        <title>Depth-based differentiation of microbial function through sediment-hosted aquifers and enrichment of novel symbionts in the deep terrestrial subsurface.</title>
        <authorList>
            <person name="Probst A.J."/>
            <person name="Ladd B."/>
            <person name="Jarett J.K."/>
            <person name="Geller-Mcgrath D.E."/>
            <person name="Sieber C.M.K."/>
            <person name="Emerson J.B."/>
            <person name="Anantharaman K."/>
            <person name="Thomas B.C."/>
            <person name="Malmstrom R."/>
            <person name="Stieglmeier M."/>
            <person name="Klingl A."/>
            <person name="Woyke T."/>
            <person name="Ryan C.M."/>
            <person name="Banfield J.F."/>
        </authorList>
    </citation>
    <scope>NUCLEOTIDE SEQUENCE [LARGE SCALE GENOMIC DNA]</scope>
</reference>
<dbReference type="InterPro" id="IPR007627">
    <property type="entry name" value="RNA_pol_sigma70_r2"/>
</dbReference>
<evidence type="ECO:0000256" key="4">
    <source>
        <dbReference type="ARBA" id="ARBA00023125"/>
    </source>
</evidence>
<protein>
    <recommendedName>
        <fullName evidence="6">RNA polymerase sigma factor</fullName>
    </recommendedName>
</protein>
<dbReference type="Gene3D" id="1.10.10.10">
    <property type="entry name" value="Winged helix-like DNA-binding domain superfamily/Winged helix DNA-binding domain"/>
    <property type="match status" value="1"/>
</dbReference>
<dbReference type="AlphaFoldDB" id="A0A2H0VGH0"/>
<evidence type="ECO:0000256" key="6">
    <source>
        <dbReference type="RuleBase" id="RU000716"/>
    </source>
</evidence>
<dbReference type="InterPro" id="IPR013249">
    <property type="entry name" value="RNA_pol_sigma70_r4_t2"/>
</dbReference>
<comment type="caution">
    <text evidence="9">The sequence shown here is derived from an EMBL/GenBank/DDBJ whole genome shotgun (WGS) entry which is preliminary data.</text>
</comment>
<dbReference type="InterPro" id="IPR036388">
    <property type="entry name" value="WH-like_DNA-bd_sf"/>
</dbReference>
<evidence type="ECO:0000256" key="1">
    <source>
        <dbReference type="ARBA" id="ARBA00010641"/>
    </source>
</evidence>
<dbReference type="GO" id="GO:0006352">
    <property type="term" value="P:DNA-templated transcription initiation"/>
    <property type="evidence" value="ECO:0007669"/>
    <property type="project" value="InterPro"/>
</dbReference>
<dbReference type="Pfam" id="PF04542">
    <property type="entry name" value="Sigma70_r2"/>
    <property type="match status" value="1"/>
</dbReference>
<dbReference type="InterPro" id="IPR014284">
    <property type="entry name" value="RNA_pol_sigma-70_dom"/>
</dbReference>
<dbReference type="PANTHER" id="PTHR43133:SF51">
    <property type="entry name" value="RNA POLYMERASE SIGMA FACTOR"/>
    <property type="match status" value="1"/>
</dbReference>
<evidence type="ECO:0000256" key="5">
    <source>
        <dbReference type="ARBA" id="ARBA00023163"/>
    </source>
</evidence>
<accession>A0A2H0VGH0</accession>
<dbReference type="Proteomes" id="UP000231466">
    <property type="component" value="Unassembled WGS sequence"/>
</dbReference>
<keyword evidence="4 6" id="KW-0238">DNA-binding</keyword>
<evidence type="ECO:0000256" key="3">
    <source>
        <dbReference type="ARBA" id="ARBA00023082"/>
    </source>
</evidence>
<dbReference type="GO" id="GO:0003677">
    <property type="term" value="F:DNA binding"/>
    <property type="evidence" value="ECO:0007669"/>
    <property type="project" value="UniProtKB-KW"/>
</dbReference>
<dbReference type="InterPro" id="IPR013324">
    <property type="entry name" value="RNA_pol_sigma_r3/r4-like"/>
</dbReference>
<dbReference type="InterPro" id="IPR000838">
    <property type="entry name" value="RNA_pol_sigma70_ECF_CS"/>
</dbReference>
<dbReference type="SUPFAM" id="SSF88946">
    <property type="entry name" value="Sigma2 domain of RNA polymerase sigma factors"/>
    <property type="match status" value="1"/>
</dbReference>
<proteinExistence type="inferred from homology"/>
<dbReference type="PANTHER" id="PTHR43133">
    <property type="entry name" value="RNA POLYMERASE ECF-TYPE SIGMA FACTO"/>
    <property type="match status" value="1"/>
</dbReference>
<feature type="domain" description="RNA polymerase sigma-70 region 2" evidence="7">
    <location>
        <begin position="22"/>
        <end position="88"/>
    </location>
</feature>
<organism evidence="9 10">
    <name type="scientific">Candidatus Colwellbacteria bacterium CG10_big_fil_rev_8_21_14_0_10_42_22</name>
    <dbReference type="NCBI Taxonomy" id="1974540"/>
    <lineage>
        <taxon>Bacteria</taxon>
        <taxon>Candidatus Colwelliibacteriota</taxon>
    </lineage>
</organism>
<evidence type="ECO:0000313" key="9">
    <source>
        <dbReference type="EMBL" id="PIR98171.1"/>
    </source>
</evidence>
<dbReference type="Pfam" id="PF08281">
    <property type="entry name" value="Sigma70_r4_2"/>
    <property type="match status" value="1"/>
</dbReference>
<dbReference type="InterPro" id="IPR013325">
    <property type="entry name" value="RNA_pol_sigma_r2"/>
</dbReference>
<keyword evidence="2 6" id="KW-0805">Transcription regulation</keyword>
<evidence type="ECO:0000313" key="10">
    <source>
        <dbReference type="Proteomes" id="UP000231466"/>
    </source>
</evidence>
<dbReference type="PROSITE" id="PS01063">
    <property type="entry name" value="SIGMA70_ECF"/>
    <property type="match status" value="1"/>
</dbReference>
<dbReference type="EMBL" id="PFAH01000002">
    <property type="protein sequence ID" value="PIR98171.1"/>
    <property type="molecule type" value="Genomic_DNA"/>
</dbReference>
<evidence type="ECO:0000256" key="2">
    <source>
        <dbReference type="ARBA" id="ARBA00023015"/>
    </source>
</evidence>
<comment type="similarity">
    <text evidence="1 6">Belongs to the sigma-70 factor family. ECF subfamily.</text>
</comment>
<dbReference type="Gene3D" id="1.10.1740.10">
    <property type="match status" value="1"/>
</dbReference>
<dbReference type="NCBIfam" id="TIGR02937">
    <property type="entry name" value="sigma70-ECF"/>
    <property type="match status" value="1"/>
</dbReference>
<evidence type="ECO:0000259" key="8">
    <source>
        <dbReference type="Pfam" id="PF08281"/>
    </source>
</evidence>
<gene>
    <name evidence="9" type="ORF">COT89_00450</name>
</gene>
<sequence>MKTDEEIILLVKTGDLEAFSILVERYRERIIRYAKKFLIGYDDAEDLVQEVFIKAYINIKGFDDSRKFSSWLYRIAHNEFINAIKKRKNEPVPFFDPDSIFPHPIAKERADAEIVRKETKKIIEKTLDKLKPKYREPLILYYFEDMTYKQIADVMRIPISTVGIRIKRAKEKAKLEFEKLNK</sequence>
<name>A0A2H0VGH0_9BACT</name>
<dbReference type="SUPFAM" id="SSF88659">
    <property type="entry name" value="Sigma3 and sigma4 domains of RNA polymerase sigma factors"/>
    <property type="match status" value="1"/>
</dbReference>
<dbReference type="GO" id="GO:0016987">
    <property type="term" value="F:sigma factor activity"/>
    <property type="evidence" value="ECO:0007669"/>
    <property type="project" value="UniProtKB-KW"/>
</dbReference>
<evidence type="ECO:0000259" key="7">
    <source>
        <dbReference type="Pfam" id="PF04542"/>
    </source>
</evidence>
<keyword evidence="5 6" id="KW-0804">Transcription</keyword>
<feature type="domain" description="RNA polymerase sigma factor 70 region 4 type 2" evidence="8">
    <location>
        <begin position="122"/>
        <end position="172"/>
    </location>
</feature>